<keyword evidence="3" id="KW-0238">DNA-binding</keyword>
<dbReference type="Pfam" id="PF03965">
    <property type="entry name" value="Penicillinase_R"/>
    <property type="match status" value="1"/>
</dbReference>
<organism evidence="5 6">
    <name type="scientific">Candidatus Blautia faecavium</name>
    <dbReference type="NCBI Taxonomy" id="2838487"/>
    <lineage>
        <taxon>Bacteria</taxon>
        <taxon>Bacillati</taxon>
        <taxon>Bacillota</taxon>
        <taxon>Clostridia</taxon>
        <taxon>Lachnospirales</taxon>
        <taxon>Lachnospiraceae</taxon>
        <taxon>Blautia</taxon>
    </lineage>
</organism>
<dbReference type="Proteomes" id="UP000823842">
    <property type="component" value="Unassembled WGS sequence"/>
</dbReference>
<dbReference type="AlphaFoldDB" id="A0A9D2LRF8"/>
<dbReference type="SUPFAM" id="SSF46785">
    <property type="entry name" value="Winged helix' DNA-binding domain"/>
    <property type="match status" value="1"/>
</dbReference>
<comment type="caution">
    <text evidence="5">The sequence shown here is derived from an EMBL/GenBank/DDBJ whole genome shotgun (WGS) entry which is preliminary data.</text>
</comment>
<dbReference type="Gene3D" id="1.10.10.10">
    <property type="entry name" value="Winged helix-like DNA-binding domain superfamily/Winged helix DNA-binding domain"/>
    <property type="match status" value="1"/>
</dbReference>
<reference evidence="5" key="2">
    <citation type="submission" date="2021-04" db="EMBL/GenBank/DDBJ databases">
        <authorList>
            <person name="Gilroy R."/>
        </authorList>
    </citation>
    <scope>NUCLEOTIDE SEQUENCE</scope>
    <source>
        <strain evidence="5">ChiSjej1B19-5720</strain>
    </source>
</reference>
<gene>
    <name evidence="5" type="ORF">IAA06_02920</name>
</gene>
<dbReference type="EMBL" id="DWYZ01000067">
    <property type="protein sequence ID" value="HJB27729.1"/>
    <property type="molecule type" value="Genomic_DNA"/>
</dbReference>
<sequence length="136" mass="15621">MRKKTFELTKGEERIMEFFWDSQSPLTSMDISSMTDEFNDSYIHRLLTSLLKKEMLEVNGIEKSGKQYARKFVPTMTREEYGAMVMKGLGIKDEKALAKVAAALFKKPEGTDGKEETDTKELIKELENIVEQLKNS</sequence>
<evidence type="ECO:0000256" key="2">
    <source>
        <dbReference type="ARBA" id="ARBA00023015"/>
    </source>
</evidence>
<dbReference type="GO" id="GO:0003677">
    <property type="term" value="F:DNA binding"/>
    <property type="evidence" value="ECO:0007669"/>
    <property type="project" value="UniProtKB-KW"/>
</dbReference>
<dbReference type="InterPro" id="IPR036390">
    <property type="entry name" value="WH_DNA-bd_sf"/>
</dbReference>
<keyword evidence="2" id="KW-0805">Transcription regulation</keyword>
<dbReference type="InterPro" id="IPR005650">
    <property type="entry name" value="BlaI_family"/>
</dbReference>
<protein>
    <submittedName>
        <fullName evidence="5">BlaI/MecI/CopY family transcriptional regulator</fullName>
    </submittedName>
</protein>
<evidence type="ECO:0000313" key="5">
    <source>
        <dbReference type="EMBL" id="HJB27729.1"/>
    </source>
</evidence>
<comment type="similarity">
    <text evidence="1">Belongs to the BlaI transcriptional regulatory family.</text>
</comment>
<reference evidence="5" key="1">
    <citation type="journal article" date="2021" name="PeerJ">
        <title>Extensive microbial diversity within the chicken gut microbiome revealed by metagenomics and culture.</title>
        <authorList>
            <person name="Gilroy R."/>
            <person name="Ravi A."/>
            <person name="Getino M."/>
            <person name="Pursley I."/>
            <person name="Horton D.L."/>
            <person name="Alikhan N.F."/>
            <person name="Baker D."/>
            <person name="Gharbi K."/>
            <person name="Hall N."/>
            <person name="Watson M."/>
            <person name="Adriaenssens E.M."/>
            <person name="Foster-Nyarko E."/>
            <person name="Jarju S."/>
            <person name="Secka A."/>
            <person name="Antonio M."/>
            <person name="Oren A."/>
            <person name="Chaudhuri R.R."/>
            <person name="La Ragione R."/>
            <person name="Hildebrand F."/>
            <person name="Pallen M.J."/>
        </authorList>
    </citation>
    <scope>NUCLEOTIDE SEQUENCE</scope>
    <source>
        <strain evidence="5">ChiSjej1B19-5720</strain>
    </source>
</reference>
<proteinExistence type="inferred from homology"/>
<evidence type="ECO:0000313" key="6">
    <source>
        <dbReference type="Proteomes" id="UP000823842"/>
    </source>
</evidence>
<dbReference type="InterPro" id="IPR036388">
    <property type="entry name" value="WH-like_DNA-bd_sf"/>
</dbReference>
<keyword evidence="4" id="KW-0804">Transcription</keyword>
<name>A0A9D2LRF8_9FIRM</name>
<dbReference type="GO" id="GO:0045892">
    <property type="term" value="P:negative regulation of DNA-templated transcription"/>
    <property type="evidence" value="ECO:0007669"/>
    <property type="project" value="InterPro"/>
</dbReference>
<evidence type="ECO:0000256" key="1">
    <source>
        <dbReference type="ARBA" id="ARBA00011046"/>
    </source>
</evidence>
<evidence type="ECO:0000256" key="4">
    <source>
        <dbReference type="ARBA" id="ARBA00023163"/>
    </source>
</evidence>
<evidence type="ECO:0000256" key="3">
    <source>
        <dbReference type="ARBA" id="ARBA00023125"/>
    </source>
</evidence>
<accession>A0A9D2LRF8</accession>